<evidence type="ECO:0000313" key="4">
    <source>
        <dbReference type="EMBL" id="KFJ43474.1"/>
    </source>
</evidence>
<dbReference type="Pfam" id="PF01381">
    <property type="entry name" value="HTH_3"/>
    <property type="match status" value="1"/>
</dbReference>
<keyword evidence="1" id="KW-0238">DNA-binding</keyword>
<reference evidence="3 5" key="1">
    <citation type="submission" date="2014-04" db="EMBL/GenBank/DDBJ databases">
        <authorList>
            <person name="Bishop-Lilly K.A."/>
            <person name="Broomall S.M."/>
            <person name="Chain P.S."/>
            <person name="Chertkov O."/>
            <person name="Coyne S.R."/>
            <person name="Daligault H.E."/>
            <person name="Davenport K.W."/>
            <person name="Erkkila T."/>
            <person name="Frey K.G."/>
            <person name="Gibbons H.S."/>
            <person name="Gu W."/>
            <person name="Jaissle J."/>
            <person name="Johnson S.L."/>
            <person name="Koroleva G.I."/>
            <person name="Ladner J.T."/>
            <person name="Lo C.-C."/>
            <person name="Minogue T.D."/>
            <person name="Munk C."/>
            <person name="Palacios G.F."/>
            <person name="Redden C.L."/>
            <person name="Rosenzweig C.N."/>
            <person name="Scholz M.B."/>
            <person name="Teshima H."/>
            <person name="Xu Y."/>
        </authorList>
    </citation>
    <scope>NUCLEOTIDE SEQUENCE [LARGE SCALE GENOMIC DNA]</scope>
    <source>
        <strain evidence="3 5">FAJ</strain>
    </source>
</reference>
<dbReference type="EMBL" id="JOUE01000003">
    <property type="protein sequence ID" value="KFJ43474.1"/>
    <property type="molecule type" value="Genomic_DNA"/>
</dbReference>
<dbReference type="AlphaFoldDB" id="A0AAW3DBM5"/>
<proteinExistence type="predicted"/>
<organism evidence="3 5">
    <name type="scientific">Francisella philomiragia</name>
    <dbReference type="NCBI Taxonomy" id="28110"/>
    <lineage>
        <taxon>Bacteria</taxon>
        <taxon>Pseudomonadati</taxon>
        <taxon>Pseudomonadota</taxon>
        <taxon>Gammaproteobacteria</taxon>
        <taxon>Thiotrichales</taxon>
        <taxon>Francisellaceae</taxon>
        <taxon>Francisella</taxon>
    </lineage>
</organism>
<dbReference type="CDD" id="cd00093">
    <property type="entry name" value="HTH_XRE"/>
    <property type="match status" value="1"/>
</dbReference>
<dbReference type="InterPro" id="IPR050807">
    <property type="entry name" value="TransReg_Diox_bact_type"/>
</dbReference>
<dbReference type="PANTHER" id="PTHR46797">
    <property type="entry name" value="HTH-TYPE TRANSCRIPTIONAL REGULATOR"/>
    <property type="match status" value="1"/>
</dbReference>
<dbReference type="PROSITE" id="PS50943">
    <property type="entry name" value="HTH_CROC1"/>
    <property type="match status" value="1"/>
</dbReference>
<dbReference type="GO" id="GO:0003700">
    <property type="term" value="F:DNA-binding transcription factor activity"/>
    <property type="evidence" value="ECO:0007669"/>
    <property type="project" value="TreeGrafter"/>
</dbReference>
<dbReference type="SMART" id="SM00530">
    <property type="entry name" value="HTH_XRE"/>
    <property type="match status" value="1"/>
</dbReference>
<gene>
    <name evidence="4" type="ORF">DR78_1942</name>
    <name evidence="3" type="ORF">DR78_1950</name>
</gene>
<feature type="domain" description="HTH cro/C1-type" evidence="2">
    <location>
        <begin position="17"/>
        <end position="71"/>
    </location>
</feature>
<dbReference type="Proteomes" id="UP000029117">
    <property type="component" value="Unassembled WGS sequence"/>
</dbReference>
<dbReference type="GO" id="GO:0005829">
    <property type="term" value="C:cytosol"/>
    <property type="evidence" value="ECO:0007669"/>
    <property type="project" value="TreeGrafter"/>
</dbReference>
<evidence type="ECO:0000259" key="2">
    <source>
        <dbReference type="PROSITE" id="PS50943"/>
    </source>
</evidence>
<name>A0AAW3DBM5_9GAMM</name>
<evidence type="ECO:0000313" key="3">
    <source>
        <dbReference type="EMBL" id="KFJ43369.1"/>
    </source>
</evidence>
<evidence type="ECO:0000313" key="5">
    <source>
        <dbReference type="Proteomes" id="UP000029117"/>
    </source>
</evidence>
<dbReference type="InterPro" id="IPR001387">
    <property type="entry name" value="Cro/C1-type_HTH"/>
</dbReference>
<sequence length="84" mass="9761">MKDKTINKIQIQLQKLLKEERIIRNISQEKLSIITGFSQSMISKYESGERKIGIIELIQICESLNIKCSDFIKKLESTIMENKS</sequence>
<dbReference type="EMBL" id="JOUE01000003">
    <property type="protein sequence ID" value="KFJ43369.1"/>
    <property type="molecule type" value="Genomic_DNA"/>
</dbReference>
<dbReference type="SUPFAM" id="SSF47413">
    <property type="entry name" value="lambda repressor-like DNA-binding domains"/>
    <property type="match status" value="1"/>
</dbReference>
<dbReference type="GO" id="GO:0003677">
    <property type="term" value="F:DNA binding"/>
    <property type="evidence" value="ECO:0007669"/>
    <property type="project" value="UniProtKB-KW"/>
</dbReference>
<dbReference type="PANTHER" id="PTHR46797:SF1">
    <property type="entry name" value="METHYLPHOSPHONATE SYNTHASE"/>
    <property type="match status" value="1"/>
</dbReference>
<dbReference type="Gene3D" id="1.10.260.40">
    <property type="entry name" value="lambda repressor-like DNA-binding domains"/>
    <property type="match status" value="1"/>
</dbReference>
<accession>A0AAW3DBM5</accession>
<comment type="caution">
    <text evidence="3">The sequence shown here is derived from an EMBL/GenBank/DDBJ whole genome shotgun (WGS) entry which is preliminary data.</text>
</comment>
<protein>
    <submittedName>
        <fullName evidence="3">Helix-turn-helix family protein</fullName>
    </submittedName>
</protein>
<dbReference type="InterPro" id="IPR010982">
    <property type="entry name" value="Lambda_DNA-bd_dom_sf"/>
</dbReference>
<dbReference type="RefSeq" id="WP_035735951.1">
    <property type="nucleotide sequence ID" value="NZ_JACTRV010000024.1"/>
</dbReference>
<evidence type="ECO:0000256" key="1">
    <source>
        <dbReference type="ARBA" id="ARBA00023125"/>
    </source>
</evidence>